<proteinExistence type="predicted"/>
<reference evidence="2 3" key="1">
    <citation type="submission" date="2017-02" db="EMBL/GenBank/DDBJ databases">
        <title>The new phylogeny of genus Mycobacterium.</title>
        <authorList>
            <person name="Tortoli E."/>
            <person name="Trovato A."/>
            <person name="Cirillo D.M."/>
        </authorList>
    </citation>
    <scope>NUCLEOTIDE SEQUENCE [LARGE SCALE GENOMIC DNA]</scope>
    <source>
        <strain evidence="2 3">DSM 45230</strain>
    </source>
</reference>
<accession>A0AA42BZT7</accession>
<dbReference type="InterPro" id="IPR023393">
    <property type="entry name" value="START-like_dom_sf"/>
</dbReference>
<protein>
    <submittedName>
        <fullName evidence="1">SRPBCC domain-containing protein</fullName>
    </submittedName>
</protein>
<dbReference type="EMBL" id="MVHD01000007">
    <property type="protein sequence ID" value="OQZ91901.1"/>
    <property type="molecule type" value="Genomic_DNA"/>
</dbReference>
<dbReference type="Proteomes" id="UP001141650">
    <property type="component" value="Unassembled WGS sequence"/>
</dbReference>
<gene>
    <name evidence="2" type="ORF">BST11_06925</name>
    <name evidence="1" type="ORF">H7K38_19255</name>
</gene>
<dbReference type="CDD" id="cd07814">
    <property type="entry name" value="SRPBCC_CalC_Aha1-like"/>
    <property type="match status" value="1"/>
</dbReference>
<name>A0AA42BZT7_9MYCO</name>
<comment type="caution">
    <text evidence="1">The sequence shown here is derived from an EMBL/GenBank/DDBJ whole genome shotgun (WGS) entry which is preliminary data.</text>
</comment>
<evidence type="ECO:0000313" key="4">
    <source>
        <dbReference type="Proteomes" id="UP001141650"/>
    </source>
</evidence>
<dbReference type="SUPFAM" id="SSF55961">
    <property type="entry name" value="Bet v1-like"/>
    <property type="match status" value="1"/>
</dbReference>
<evidence type="ECO:0000313" key="1">
    <source>
        <dbReference type="EMBL" id="MCV7380771.1"/>
    </source>
</evidence>
<organism evidence="1 4">
    <name type="scientific">Mycobacterium alsense</name>
    <dbReference type="NCBI Taxonomy" id="324058"/>
    <lineage>
        <taxon>Bacteria</taxon>
        <taxon>Bacillati</taxon>
        <taxon>Actinomycetota</taxon>
        <taxon>Actinomycetes</taxon>
        <taxon>Mycobacteriales</taxon>
        <taxon>Mycobacteriaceae</taxon>
        <taxon>Mycobacterium</taxon>
    </lineage>
</organism>
<dbReference type="Proteomes" id="UP000192319">
    <property type="component" value="Unassembled WGS sequence"/>
</dbReference>
<evidence type="ECO:0000313" key="2">
    <source>
        <dbReference type="EMBL" id="OQZ91901.1"/>
    </source>
</evidence>
<dbReference type="AlphaFoldDB" id="A0AA42BZT7"/>
<dbReference type="EMBL" id="JACKVH010000017">
    <property type="protein sequence ID" value="MCV7380771.1"/>
    <property type="molecule type" value="Genomic_DNA"/>
</dbReference>
<sequence length="149" mass="16866">MYDIRHRVGINTPMPEVLSAVCTPEGVSKWWSSDVRDAGDDRLAIYFGRPDPSAVMAVKRSAQTAVGESCMWTCVQGPPEWVDTTITFDLRRDGDETVVVFTHTGWREPVEFMHHCSTRWGYFLLSLKSTLEGGPSTRWPDDIAISSWR</sequence>
<keyword evidence="3" id="KW-1185">Reference proteome</keyword>
<reference evidence="1" key="3">
    <citation type="journal article" date="2022" name="BMC Genomics">
        <title>Comparative genome analysis of mycobacteria focusing on tRNA and non-coding RNA.</title>
        <authorList>
            <person name="Behra P.R.K."/>
            <person name="Pettersson B.M.F."/>
            <person name="Ramesh M."/>
            <person name="Das S."/>
            <person name="Dasgupta S."/>
            <person name="Kirsebom L.A."/>
        </authorList>
    </citation>
    <scope>NUCLEOTIDE SEQUENCE</scope>
    <source>
        <strain evidence="1">CCUG 55640</strain>
    </source>
</reference>
<dbReference type="Gene3D" id="3.30.530.20">
    <property type="match status" value="1"/>
</dbReference>
<evidence type="ECO:0000313" key="3">
    <source>
        <dbReference type="Proteomes" id="UP000192319"/>
    </source>
</evidence>
<reference evidence="1" key="2">
    <citation type="submission" date="2020-07" db="EMBL/GenBank/DDBJ databases">
        <authorList>
            <person name="Pettersson B.M.F."/>
            <person name="Behra P.R.K."/>
            <person name="Ramesh M."/>
            <person name="Das S."/>
            <person name="Dasgupta S."/>
            <person name="Kirsebom L.A."/>
        </authorList>
    </citation>
    <scope>NUCLEOTIDE SEQUENCE</scope>
    <source>
        <strain evidence="1">CCUG 55640</strain>
    </source>
</reference>